<feature type="compositionally biased region" description="Basic and acidic residues" evidence="1">
    <location>
        <begin position="1"/>
        <end position="21"/>
    </location>
</feature>
<comment type="caution">
    <text evidence="2">The sequence shown here is derived from an EMBL/GenBank/DDBJ whole genome shotgun (WGS) entry which is preliminary data.</text>
</comment>
<evidence type="ECO:0000256" key="1">
    <source>
        <dbReference type="SAM" id="MobiDB-lite"/>
    </source>
</evidence>
<protein>
    <submittedName>
        <fullName evidence="2">Uncharacterized protein</fullName>
    </submittedName>
</protein>
<proteinExistence type="predicted"/>
<dbReference type="EMBL" id="LGRX02025883">
    <property type="protein sequence ID" value="KAK3251711.1"/>
    <property type="molecule type" value="Genomic_DNA"/>
</dbReference>
<gene>
    <name evidence="2" type="ORF">CYMTET_38972</name>
</gene>
<reference evidence="2 3" key="1">
    <citation type="journal article" date="2015" name="Genome Biol. Evol.">
        <title>Comparative Genomics of a Bacterivorous Green Alga Reveals Evolutionary Causalities and Consequences of Phago-Mixotrophic Mode of Nutrition.</title>
        <authorList>
            <person name="Burns J.A."/>
            <person name="Paasch A."/>
            <person name="Narechania A."/>
            <person name="Kim E."/>
        </authorList>
    </citation>
    <scope>NUCLEOTIDE SEQUENCE [LARGE SCALE GENOMIC DNA]</scope>
    <source>
        <strain evidence="2 3">PLY_AMNH</strain>
    </source>
</reference>
<dbReference type="Proteomes" id="UP001190700">
    <property type="component" value="Unassembled WGS sequence"/>
</dbReference>
<dbReference type="AlphaFoldDB" id="A0AAE0CB10"/>
<organism evidence="2 3">
    <name type="scientific">Cymbomonas tetramitiformis</name>
    <dbReference type="NCBI Taxonomy" id="36881"/>
    <lineage>
        <taxon>Eukaryota</taxon>
        <taxon>Viridiplantae</taxon>
        <taxon>Chlorophyta</taxon>
        <taxon>Pyramimonadophyceae</taxon>
        <taxon>Pyramimonadales</taxon>
        <taxon>Pyramimonadaceae</taxon>
        <taxon>Cymbomonas</taxon>
    </lineage>
</organism>
<name>A0AAE0CB10_9CHLO</name>
<evidence type="ECO:0000313" key="2">
    <source>
        <dbReference type="EMBL" id="KAK3251711.1"/>
    </source>
</evidence>
<accession>A0AAE0CB10</accession>
<keyword evidence="3" id="KW-1185">Reference proteome</keyword>
<sequence length="113" mass="12193">MSDDSKRQNTTAEKPDSDLRLVDATPEESRPISSAGVVTGSERPQDAERTAEGFARLFGKPSRPVQDSPVSFLSSRPFSHVNLVEIDTGGGKSLVGVYQVVRAIRSGVYQKSV</sequence>
<evidence type="ECO:0000313" key="3">
    <source>
        <dbReference type="Proteomes" id="UP001190700"/>
    </source>
</evidence>
<feature type="region of interest" description="Disordered" evidence="1">
    <location>
        <begin position="1"/>
        <end position="49"/>
    </location>
</feature>